<keyword evidence="2" id="KW-1003">Cell membrane</keyword>
<evidence type="ECO:0000256" key="5">
    <source>
        <dbReference type="ARBA" id="ARBA00023136"/>
    </source>
</evidence>
<reference evidence="8" key="1">
    <citation type="submission" date="2022-09" db="EMBL/GenBank/DDBJ databases">
        <title>Intensive care unit water sources are persistently colonized with multi-drug resistant bacteria and are the site of extensive horizontal gene transfer of antibiotic resistance genes.</title>
        <authorList>
            <person name="Diorio-Toth L."/>
        </authorList>
    </citation>
    <scope>NUCLEOTIDE SEQUENCE</scope>
    <source>
        <strain evidence="8">GD03843</strain>
    </source>
</reference>
<keyword evidence="5 6" id="KW-0472">Membrane</keyword>
<sequence length="215" mass="22670">MPPHEWIAQYGALLVFLNVLGASLGLPLPVMPTLIAVGACHAVQPAGSWVAAMPLCLMLGAAVVAGVLADLIWYVGGVRYGPRTLNTVCNLTLSRDACVTKTEKFFGRWGVRLLFVARFVPGLSLVAVPLCGAMGVRLRSFIWHDCVGVALWASVGLVLGASFAAQIHQLLAALSAVGGQALIVLGVLAATYLAYRCARRVRRSRAQGKPPIGTL</sequence>
<evidence type="ECO:0000256" key="6">
    <source>
        <dbReference type="SAM" id="Phobius"/>
    </source>
</evidence>
<dbReference type="PANTHER" id="PTHR42709:SF6">
    <property type="entry name" value="UNDECAPRENYL PHOSPHATE TRANSPORTER A"/>
    <property type="match status" value="1"/>
</dbReference>
<dbReference type="PANTHER" id="PTHR42709">
    <property type="entry name" value="ALKALINE PHOSPHATASE LIKE PROTEIN"/>
    <property type="match status" value="1"/>
</dbReference>
<evidence type="ECO:0000313" key="8">
    <source>
        <dbReference type="EMBL" id="MDH0738512.1"/>
    </source>
</evidence>
<feature type="transmembrane region" description="Helical" evidence="6">
    <location>
        <begin position="142"/>
        <end position="164"/>
    </location>
</feature>
<dbReference type="AlphaFoldDB" id="A0AA42LS51"/>
<comment type="caution">
    <text evidence="8">The sequence shown here is derived from an EMBL/GenBank/DDBJ whole genome shotgun (WGS) entry which is preliminary data.</text>
</comment>
<dbReference type="InterPro" id="IPR051311">
    <property type="entry name" value="DedA_domain"/>
</dbReference>
<dbReference type="GO" id="GO:0005886">
    <property type="term" value="C:plasma membrane"/>
    <property type="evidence" value="ECO:0007669"/>
    <property type="project" value="UniProtKB-SubCell"/>
</dbReference>
<evidence type="ECO:0000313" key="9">
    <source>
        <dbReference type="Proteomes" id="UP001161094"/>
    </source>
</evidence>
<keyword evidence="3 6" id="KW-0812">Transmembrane</keyword>
<feature type="transmembrane region" description="Helical" evidence="6">
    <location>
        <begin position="12"/>
        <end position="37"/>
    </location>
</feature>
<dbReference type="EMBL" id="JAOCDZ010000017">
    <property type="protein sequence ID" value="MDH0738512.1"/>
    <property type="molecule type" value="Genomic_DNA"/>
</dbReference>
<feature type="transmembrane region" description="Helical" evidence="6">
    <location>
        <begin position="109"/>
        <end position="130"/>
    </location>
</feature>
<evidence type="ECO:0000256" key="4">
    <source>
        <dbReference type="ARBA" id="ARBA00022989"/>
    </source>
</evidence>
<protein>
    <submittedName>
        <fullName evidence="8">DedA family protein</fullName>
    </submittedName>
</protein>
<accession>A0AA42LS51</accession>
<evidence type="ECO:0000256" key="1">
    <source>
        <dbReference type="ARBA" id="ARBA00004651"/>
    </source>
</evidence>
<keyword evidence="4 6" id="KW-1133">Transmembrane helix</keyword>
<dbReference type="Proteomes" id="UP001161094">
    <property type="component" value="Unassembled WGS sequence"/>
</dbReference>
<evidence type="ECO:0000256" key="3">
    <source>
        <dbReference type="ARBA" id="ARBA00022692"/>
    </source>
</evidence>
<evidence type="ECO:0000256" key="2">
    <source>
        <dbReference type="ARBA" id="ARBA00022475"/>
    </source>
</evidence>
<dbReference type="InterPro" id="IPR032816">
    <property type="entry name" value="VTT_dom"/>
</dbReference>
<organism evidence="8 9">
    <name type="scientific">Achromobacter spanius</name>
    <dbReference type="NCBI Taxonomy" id="217203"/>
    <lineage>
        <taxon>Bacteria</taxon>
        <taxon>Pseudomonadati</taxon>
        <taxon>Pseudomonadota</taxon>
        <taxon>Betaproteobacteria</taxon>
        <taxon>Burkholderiales</taxon>
        <taxon>Alcaligenaceae</taxon>
        <taxon>Achromobacter</taxon>
    </lineage>
</organism>
<dbReference type="RefSeq" id="WP_279996546.1">
    <property type="nucleotide sequence ID" value="NZ_JAOCDZ010000017.1"/>
</dbReference>
<dbReference type="Pfam" id="PF09335">
    <property type="entry name" value="VTT_dom"/>
    <property type="match status" value="1"/>
</dbReference>
<feature type="transmembrane region" description="Helical" evidence="6">
    <location>
        <begin position="49"/>
        <end position="75"/>
    </location>
</feature>
<proteinExistence type="predicted"/>
<gene>
    <name evidence="8" type="ORF">N5D93_22015</name>
</gene>
<comment type="subcellular location">
    <subcellularLocation>
        <location evidence="1">Cell membrane</location>
        <topology evidence="1">Multi-pass membrane protein</topology>
    </subcellularLocation>
</comment>
<name>A0AA42LS51_9BURK</name>
<feature type="domain" description="VTT" evidence="7">
    <location>
        <begin position="29"/>
        <end position="161"/>
    </location>
</feature>
<feature type="transmembrane region" description="Helical" evidence="6">
    <location>
        <begin position="170"/>
        <end position="195"/>
    </location>
</feature>
<evidence type="ECO:0000259" key="7">
    <source>
        <dbReference type="Pfam" id="PF09335"/>
    </source>
</evidence>